<keyword evidence="1" id="KW-0670">Pyruvate</keyword>
<keyword evidence="2" id="KW-1185">Reference proteome</keyword>
<accession>A0A8I0ADF3</accession>
<evidence type="ECO:0000313" key="2">
    <source>
        <dbReference type="Proteomes" id="UP000652847"/>
    </source>
</evidence>
<comment type="caution">
    <text evidence="1">The sequence shown here is derived from an EMBL/GenBank/DDBJ whole genome shotgun (WGS) entry which is preliminary data.</text>
</comment>
<dbReference type="Proteomes" id="UP000652847">
    <property type="component" value="Unassembled WGS sequence"/>
</dbReference>
<dbReference type="RefSeq" id="WP_186901832.1">
    <property type="nucleotide sequence ID" value="NZ_JACOOT010000038.1"/>
</dbReference>
<reference evidence="1 2" key="1">
    <citation type="submission" date="2020-08" db="EMBL/GenBank/DDBJ databases">
        <title>Genome public.</title>
        <authorList>
            <person name="Liu C."/>
            <person name="Sun Q."/>
        </authorList>
    </citation>
    <scope>NUCLEOTIDE SEQUENCE [LARGE SCALE GENOMIC DNA]</scope>
    <source>
        <strain evidence="1 2">BX17</strain>
    </source>
</reference>
<gene>
    <name evidence="1" type="ORF">H8S54_16340</name>
</gene>
<evidence type="ECO:0000313" key="1">
    <source>
        <dbReference type="EMBL" id="MBC5652630.1"/>
    </source>
</evidence>
<dbReference type="EMBL" id="JACOOT010000038">
    <property type="protein sequence ID" value="MBC5652630.1"/>
    <property type="molecule type" value="Genomic_DNA"/>
</dbReference>
<name>A0A8I0ADF3_9FIRM</name>
<keyword evidence="1" id="KW-0456">Lyase</keyword>
<dbReference type="AlphaFoldDB" id="A0A8I0ADF3"/>
<dbReference type="GO" id="GO:0016829">
    <property type="term" value="F:lyase activity"/>
    <property type="evidence" value="ECO:0007669"/>
    <property type="project" value="UniProtKB-KW"/>
</dbReference>
<protein>
    <submittedName>
        <fullName evidence="1">Chorismate--pyruvate lyase</fullName>
    </submittedName>
</protein>
<sequence>MILEIWYYEVVSIDGDYANLRRTDVDSPELKLVARALLPAEIKEGTKLKYEMMQYEVIG</sequence>
<proteinExistence type="predicted"/>
<organism evidence="1 2">
    <name type="scientific">Blautia segnis</name>
    <dbReference type="NCBI Taxonomy" id="2763030"/>
    <lineage>
        <taxon>Bacteria</taxon>
        <taxon>Bacillati</taxon>
        <taxon>Bacillota</taxon>
        <taxon>Clostridia</taxon>
        <taxon>Lachnospirales</taxon>
        <taxon>Lachnospiraceae</taxon>
        <taxon>Blautia</taxon>
    </lineage>
</organism>